<evidence type="ECO:0000256" key="1">
    <source>
        <dbReference type="SAM" id="Phobius"/>
    </source>
</evidence>
<keyword evidence="3" id="KW-1185">Reference proteome</keyword>
<accession>A0A9X3ND50</accession>
<organism evidence="2 3">
    <name type="scientific">Solirubrobacter phytolaccae</name>
    <dbReference type="NCBI Taxonomy" id="1404360"/>
    <lineage>
        <taxon>Bacteria</taxon>
        <taxon>Bacillati</taxon>
        <taxon>Actinomycetota</taxon>
        <taxon>Thermoleophilia</taxon>
        <taxon>Solirubrobacterales</taxon>
        <taxon>Solirubrobacteraceae</taxon>
        <taxon>Solirubrobacter</taxon>
    </lineage>
</organism>
<keyword evidence="1" id="KW-0472">Membrane</keyword>
<gene>
    <name evidence="2" type="ORF">OJ997_29445</name>
</gene>
<keyword evidence="1" id="KW-0812">Transmembrane</keyword>
<name>A0A9X3ND50_9ACTN</name>
<dbReference type="EMBL" id="JAPDDP010000076">
    <property type="protein sequence ID" value="MDA0184465.1"/>
    <property type="molecule type" value="Genomic_DNA"/>
</dbReference>
<protein>
    <submittedName>
        <fullName evidence="2">Uncharacterized protein</fullName>
    </submittedName>
</protein>
<proteinExistence type="predicted"/>
<evidence type="ECO:0000313" key="2">
    <source>
        <dbReference type="EMBL" id="MDA0184465.1"/>
    </source>
</evidence>
<keyword evidence="1" id="KW-1133">Transmembrane helix</keyword>
<feature type="transmembrane region" description="Helical" evidence="1">
    <location>
        <begin position="21"/>
        <end position="42"/>
    </location>
</feature>
<evidence type="ECO:0000313" key="3">
    <source>
        <dbReference type="Proteomes" id="UP001147653"/>
    </source>
</evidence>
<reference evidence="2" key="1">
    <citation type="submission" date="2022-10" db="EMBL/GenBank/DDBJ databases">
        <title>The WGS of Solirubrobacter phytolaccae KCTC 29190.</title>
        <authorList>
            <person name="Jiang Z."/>
        </authorList>
    </citation>
    <scope>NUCLEOTIDE SEQUENCE</scope>
    <source>
        <strain evidence="2">KCTC 29190</strain>
    </source>
</reference>
<dbReference type="AlphaFoldDB" id="A0A9X3ND50"/>
<comment type="caution">
    <text evidence="2">The sequence shown here is derived from an EMBL/GenBank/DDBJ whole genome shotgun (WGS) entry which is preliminary data.</text>
</comment>
<dbReference type="RefSeq" id="WP_270028919.1">
    <property type="nucleotide sequence ID" value="NZ_JAPDDP010000076.1"/>
</dbReference>
<dbReference type="Proteomes" id="UP001147653">
    <property type="component" value="Unassembled WGS sequence"/>
</dbReference>
<sequence>MFAGDITFRLVQESGFNASQLITPGATFLGAVLGVVVGGLLTRKTLFAVETKRASIDDERDNRRRQQDEAAEKRRVRGTARSLRIDLEHALVTLNVSKQRSQWWPQRHTVRIEFGREEQTLVATWFNPHGWDLIAIALHALVDADVQRTHMPDGIPSAAADEFDFMIKAIQDAVAVIDQEIVRLGPLDQPA</sequence>